<dbReference type="AlphaFoldDB" id="A0A0J5S2D6"/>
<evidence type="ECO:0000256" key="10">
    <source>
        <dbReference type="HAMAP-Rule" id="MF_01582"/>
    </source>
</evidence>
<keyword evidence="4" id="KW-0997">Cell inner membrane</keyword>
<dbReference type="InterPro" id="IPR036458">
    <property type="entry name" value="Na:dicarbo_symporter_sf"/>
</dbReference>
<keyword evidence="6 10" id="KW-0769">Symport</keyword>
<dbReference type="NCBIfam" id="NF010151">
    <property type="entry name" value="PRK13628.1"/>
    <property type="match status" value="1"/>
</dbReference>
<dbReference type="HAMAP" id="MF_01582">
    <property type="entry name" value="Ser_Thr_transp_SstT"/>
    <property type="match status" value="1"/>
</dbReference>
<feature type="transmembrane region" description="Helical" evidence="10">
    <location>
        <begin position="81"/>
        <end position="103"/>
    </location>
</feature>
<protein>
    <recommendedName>
        <fullName evidence="10">Serine/threonine transporter SstT</fullName>
    </recommendedName>
    <alternativeName>
        <fullName evidence="10">Na(+)/serine-threonine symporter</fullName>
    </alternativeName>
</protein>
<evidence type="ECO:0000256" key="3">
    <source>
        <dbReference type="ARBA" id="ARBA00022475"/>
    </source>
</evidence>
<gene>
    <name evidence="10" type="primary">sstT</name>
    <name evidence="11" type="ORF">RO21_08740</name>
</gene>
<keyword evidence="3 10" id="KW-1003">Cell membrane</keyword>
<evidence type="ECO:0000256" key="9">
    <source>
        <dbReference type="ARBA" id="ARBA00023136"/>
    </source>
</evidence>
<comment type="catalytic activity">
    <reaction evidence="10">
        <text>L-threonine(in) + Na(+)(in) = L-threonine(out) + Na(+)(out)</text>
        <dbReference type="Rhea" id="RHEA:69999"/>
        <dbReference type="ChEBI" id="CHEBI:29101"/>
        <dbReference type="ChEBI" id="CHEBI:57926"/>
    </reaction>
</comment>
<reference evidence="11 12" key="1">
    <citation type="submission" date="2014-12" db="EMBL/GenBank/DDBJ databases">
        <title>Reclassification of Actinobacillus muris as Muribacter muris.</title>
        <authorList>
            <person name="Christensen H."/>
            <person name="Nicklas W."/>
            <person name="Bisgaard M."/>
        </authorList>
    </citation>
    <scope>NUCLEOTIDE SEQUENCE [LARGE SCALE GENOMIC DNA]</scope>
    <source>
        <strain evidence="11 12">Ackerman80-443D</strain>
    </source>
</reference>
<comment type="function">
    <text evidence="10">Involved in the import of serine and threonine into the cell, with the concomitant import of sodium (symport system).</text>
</comment>
<dbReference type="STRING" id="67855.RO21_08740"/>
<dbReference type="InterPro" id="IPR023025">
    <property type="entry name" value="Ser_Thr_transp_SstT"/>
</dbReference>
<dbReference type="PANTHER" id="PTHR42865">
    <property type="entry name" value="PROTON/GLUTAMATE-ASPARTATE SYMPORTER"/>
    <property type="match status" value="1"/>
</dbReference>
<feature type="transmembrane region" description="Helical" evidence="10">
    <location>
        <begin position="180"/>
        <end position="203"/>
    </location>
</feature>
<dbReference type="Proteomes" id="UP000036270">
    <property type="component" value="Unassembled WGS sequence"/>
</dbReference>
<keyword evidence="7 10" id="KW-0029">Amino-acid transport</keyword>
<dbReference type="PRINTS" id="PR00173">
    <property type="entry name" value="EDTRNSPORT"/>
</dbReference>
<dbReference type="GO" id="GO:0015826">
    <property type="term" value="P:threonine transport"/>
    <property type="evidence" value="ECO:0007669"/>
    <property type="project" value="InterPro"/>
</dbReference>
<keyword evidence="11" id="KW-0808">Transferase</keyword>
<keyword evidence="5 10" id="KW-0812">Transmembrane</keyword>
<evidence type="ECO:0000256" key="6">
    <source>
        <dbReference type="ARBA" id="ARBA00022847"/>
    </source>
</evidence>
<evidence type="ECO:0000256" key="8">
    <source>
        <dbReference type="ARBA" id="ARBA00022989"/>
    </source>
</evidence>
<organism evidence="11 12">
    <name type="scientific">Muribacter muris</name>
    <dbReference type="NCBI Taxonomy" id="67855"/>
    <lineage>
        <taxon>Bacteria</taxon>
        <taxon>Pseudomonadati</taxon>
        <taxon>Pseudomonadota</taxon>
        <taxon>Gammaproteobacteria</taxon>
        <taxon>Pasteurellales</taxon>
        <taxon>Pasteurellaceae</taxon>
        <taxon>Muribacter</taxon>
    </lineage>
</organism>
<keyword evidence="12" id="KW-1185">Reference proteome</keyword>
<evidence type="ECO:0000256" key="4">
    <source>
        <dbReference type="ARBA" id="ARBA00022519"/>
    </source>
</evidence>
<evidence type="ECO:0000313" key="11">
    <source>
        <dbReference type="EMBL" id="KMK50977.1"/>
    </source>
</evidence>
<keyword evidence="11" id="KW-0723">Serine/threonine-protein kinase</keyword>
<dbReference type="Pfam" id="PF00375">
    <property type="entry name" value="SDF"/>
    <property type="match status" value="1"/>
</dbReference>
<evidence type="ECO:0000313" key="12">
    <source>
        <dbReference type="Proteomes" id="UP000036270"/>
    </source>
</evidence>
<proteinExistence type="inferred from homology"/>
<dbReference type="EMBL" id="JWIZ01000056">
    <property type="protein sequence ID" value="KMK50977.1"/>
    <property type="molecule type" value="Genomic_DNA"/>
</dbReference>
<feature type="transmembrane region" description="Helical" evidence="10">
    <location>
        <begin position="140"/>
        <end position="160"/>
    </location>
</feature>
<accession>A0A0J5S2D6</accession>
<comment type="similarity">
    <text evidence="10">Belongs to the dicarboxylate/amino acid:cation symporter (DAACS) (TC 2.A.23) family.</text>
</comment>
<comment type="caution">
    <text evidence="11">The sequence shown here is derived from an EMBL/GenBank/DDBJ whole genome shotgun (WGS) entry which is preliminary data.</text>
</comment>
<evidence type="ECO:0000256" key="5">
    <source>
        <dbReference type="ARBA" id="ARBA00022692"/>
    </source>
</evidence>
<dbReference type="GO" id="GO:0005886">
    <property type="term" value="C:plasma membrane"/>
    <property type="evidence" value="ECO:0007669"/>
    <property type="project" value="UniProtKB-SubCell"/>
</dbReference>
<dbReference type="RefSeq" id="WP_047977409.1">
    <property type="nucleotide sequence ID" value="NZ_JWIZ01000056.1"/>
</dbReference>
<evidence type="ECO:0000256" key="7">
    <source>
        <dbReference type="ARBA" id="ARBA00022970"/>
    </source>
</evidence>
<keyword evidence="8 10" id="KW-1133">Transmembrane helix</keyword>
<dbReference type="PATRIC" id="fig|67855.3.peg.1823"/>
<dbReference type="SUPFAM" id="SSF118215">
    <property type="entry name" value="Proton glutamate symport protein"/>
    <property type="match status" value="1"/>
</dbReference>
<dbReference type="GO" id="GO:0005295">
    <property type="term" value="F:neutral L-amino acid:sodium symporter activity"/>
    <property type="evidence" value="ECO:0007669"/>
    <property type="project" value="TreeGrafter"/>
</dbReference>
<dbReference type="InterPro" id="IPR001991">
    <property type="entry name" value="Na-dicarboxylate_symporter"/>
</dbReference>
<name>A0A0J5S2D6_9PAST</name>
<comment type="subcellular location">
    <subcellularLocation>
        <location evidence="10">Cell membrane</location>
        <topology evidence="10">Multi-pass membrane protein</topology>
    </subcellularLocation>
    <subcellularLocation>
        <location evidence="1">Membrane</location>
        <topology evidence="1">Multi-pass membrane protein</topology>
    </subcellularLocation>
</comment>
<feature type="transmembrane region" description="Helical" evidence="10">
    <location>
        <begin position="215"/>
        <end position="237"/>
    </location>
</feature>
<feature type="transmembrane region" description="Helical" evidence="10">
    <location>
        <begin position="325"/>
        <end position="349"/>
    </location>
</feature>
<feature type="transmembrane region" description="Helical" evidence="10">
    <location>
        <begin position="291"/>
        <end position="313"/>
    </location>
</feature>
<dbReference type="GO" id="GO:0032329">
    <property type="term" value="P:serine transport"/>
    <property type="evidence" value="ECO:0007669"/>
    <property type="project" value="InterPro"/>
</dbReference>
<dbReference type="PANTHER" id="PTHR42865:SF8">
    <property type="entry name" value="SERINE_THREONINE TRANSPORTER SSTT"/>
    <property type="match status" value="1"/>
</dbReference>
<keyword evidence="9 10" id="KW-0472">Membrane</keyword>
<dbReference type="GO" id="GO:0004674">
    <property type="term" value="F:protein serine/threonine kinase activity"/>
    <property type="evidence" value="ECO:0007669"/>
    <property type="project" value="UniProtKB-KW"/>
</dbReference>
<keyword evidence="2 10" id="KW-0813">Transport</keyword>
<feature type="transmembrane region" description="Helical" evidence="10">
    <location>
        <begin position="53"/>
        <end position="69"/>
    </location>
</feature>
<comment type="caution">
    <text evidence="10">Lacks conserved residue(s) required for the propagation of feature annotation.</text>
</comment>
<evidence type="ECO:0000256" key="1">
    <source>
        <dbReference type="ARBA" id="ARBA00004141"/>
    </source>
</evidence>
<dbReference type="FunFam" id="1.10.3860.10:FF:000003">
    <property type="entry name" value="Serine/threonine transporter sstT"/>
    <property type="match status" value="1"/>
</dbReference>
<sequence length="402" mass="41639">MSKPSLSSKILGGNLVLRIAVGLILGVVLALLNPTWAANVGVLGQFFVKSLRAIAPILVFCLVIASIANKEVGSDSRLKPILVLYLLGTFLAALTAVAVSYLFPTTLELVTSPDNLAPPQGVGEVLKVVIFNLVDNPLGALTNANFIGILAWSIGLGIALRHAAPSTKIFLNDLSDAVSFVVKVVIAFAPIGVFGLVAETVAVNGLEAFHGYARLLAVLLGAMAIVAFVLNPLLVFWKIRRNPFPLTFTCLRESGVTAFFTRSSAANIPVNMGLAKRLGLKEEIYSISIPLGANINMAGAAITITVLTLAAAYTQGITPDFATALLLSVVAAICACGASGVAGGSLLLIPLACSLFNIPNDVAAQVIGVGFIIGVIQDSAETALNSSTDVLFTAAVSMADDK</sequence>
<dbReference type="Gene3D" id="1.10.3860.10">
    <property type="entry name" value="Sodium:dicarboxylate symporter"/>
    <property type="match status" value="1"/>
</dbReference>
<comment type="catalytic activity">
    <reaction evidence="10">
        <text>L-serine(in) + Na(+)(in) = L-serine(out) + Na(+)(out)</text>
        <dbReference type="Rhea" id="RHEA:29575"/>
        <dbReference type="ChEBI" id="CHEBI:29101"/>
        <dbReference type="ChEBI" id="CHEBI:33384"/>
    </reaction>
</comment>
<evidence type="ECO:0000256" key="2">
    <source>
        <dbReference type="ARBA" id="ARBA00022448"/>
    </source>
</evidence>
<keyword evidence="11" id="KW-0418">Kinase</keyword>